<keyword evidence="3 5" id="KW-0687">Ribonucleoprotein</keyword>
<organism evidence="6 7">
    <name type="scientific">Aquisphaera giovannonii</name>
    <dbReference type="NCBI Taxonomy" id="406548"/>
    <lineage>
        <taxon>Bacteria</taxon>
        <taxon>Pseudomonadati</taxon>
        <taxon>Planctomycetota</taxon>
        <taxon>Planctomycetia</taxon>
        <taxon>Isosphaerales</taxon>
        <taxon>Isosphaeraceae</taxon>
        <taxon>Aquisphaera</taxon>
    </lineage>
</organism>
<evidence type="ECO:0000256" key="4">
    <source>
        <dbReference type="ARBA" id="ARBA00035204"/>
    </source>
</evidence>
<comment type="similarity">
    <text evidence="1 5">Belongs to the universal ribosomal protein uL29 family.</text>
</comment>
<dbReference type="GO" id="GO:0003735">
    <property type="term" value="F:structural constituent of ribosome"/>
    <property type="evidence" value="ECO:0007669"/>
    <property type="project" value="InterPro"/>
</dbReference>
<accession>A0A5B9VVV0</accession>
<evidence type="ECO:0000313" key="6">
    <source>
        <dbReference type="EMBL" id="QEH32209.1"/>
    </source>
</evidence>
<dbReference type="CDD" id="cd00427">
    <property type="entry name" value="Ribosomal_L29_HIP"/>
    <property type="match status" value="1"/>
</dbReference>
<dbReference type="GO" id="GO:0006412">
    <property type="term" value="P:translation"/>
    <property type="evidence" value="ECO:0007669"/>
    <property type="project" value="UniProtKB-UniRule"/>
</dbReference>
<dbReference type="InterPro" id="IPR050063">
    <property type="entry name" value="Ribosomal_protein_uL29"/>
</dbReference>
<dbReference type="EMBL" id="CP042997">
    <property type="protein sequence ID" value="QEH32209.1"/>
    <property type="molecule type" value="Genomic_DNA"/>
</dbReference>
<dbReference type="PANTHER" id="PTHR10916">
    <property type="entry name" value="60S RIBOSOMAL PROTEIN L35/50S RIBOSOMAL PROTEIN L29"/>
    <property type="match status" value="1"/>
</dbReference>
<keyword evidence="2 5" id="KW-0689">Ribosomal protein</keyword>
<dbReference type="NCBIfam" id="TIGR00012">
    <property type="entry name" value="L29"/>
    <property type="match status" value="1"/>
</dbReference>
<dbReference type="SUPFAM" id="SSF46561">
    <property type="entry name" value="Ribosomal protein L29 (L29p)"/>
    <property type="match status" value="1"/>
</dbReference>
<dbReference type="GO" id="GO:0022625">
    <property type="term" value="C:cytosolic large ribosomal subunit"/>
    <property type="evidence" value="ECO:0007669"/>
    <property type="project" value="TreeGrafter"/>
</dbReference>
<dbReference type="KEGG" id="agv:OJF2_06780"/>
<evidence type="ECO:0000313" key="7">
    <source>
        <dbReference type="Proteomes" id="UP000324233"/>
    </source>
</evidence>
<gene>
    <name evidence="5 6" type="primary">rpmC</name>
    <name evidence="6" type="ORF">OJF2_06780</name>
</gene>
<dbReference type="AlphaFoldDB" id="A0A5B9VVV0"/>
<protein>
    <recommendedName>
        <fullName evidence="4 5">Large ribosomal subunit protein uL29</fullName>
    </recommendedName>
</protein>
<evidence type="ECO:0000256" key="2">
    <source>
        <dbReference type="ARBA" id="ARBA00022980"/>
    </source>
</evidence>
<name>A0A5B9VVV0_9BACT</name>
<proteinExistence type="inferred from homology"/>
<dbReference type="InterPro" id="IPR001854">
    <property type="entry name" value="Ribosomal_uL29"/>
</dbReference>
<reference evidence="6 7" key="1">
    <citation type="submission" date="2019-08" db="EMBL/GenBank/DDBJ databases">
        <title>Deep-cultivation of Planctomycetes and their phenomic and genomic characterization uncovers novel biology.</title>
        <authorList>
            <person name="Wiegand S."/>
            <person name="Jogler M."/>
            <person name="Boedeker C."/>
            <person name="Pinto D."/>
            <person name="Vollmers J."/>
            <person name="Rivas-Marin E."/>
            <person name="Kohn T."/>
            <person name="Peeters S.H."/>
            <person name="Heuer A."/>
            <person name="Rast P."/>
            <person name="Oberbeckmann S."/>
            <person name="Bunk B."/>
            <person name="Jeske O."/>
            <person name="Meyerdierks A."/>
            <person name="Storesund J.E."/>
            <person name="Kallscheuer N."/>
            <person name="Luecker S."/>
            <person name="Lage O.M."/>
            <person name="Pohl T."/>
            <person name="Merkel B.J."/>
            <person name="Hornburger P."/>
            <person name="Mueller R.-W."/>
            <person name="Bruemmer F."/>
            <person name="Labrenz M."/>
            <person name="Spormann A.M."/>
            <person name="Op den Camp H."/>
            <person name="Overmann J."/>
            <person name="Amann R."/>
            <person name="Jetten M.S.M."/>
            <person name="Mascher T."/>
            <person name="Medema M.H."/>
            <person name="Devos D.P."/>
            <person name="Kaster A.-K."/>
            <person name="Ovreas L."/>
            <person name="Rohde M."/>
            <person name="Galperin M.Y."/>
            <person name="Jogler C."/>
        </authorList>
    </citation>
    <scope>NUCLEOTIDE SEQUENCE [LARGE SCALE GENOMIC DNA]</scope>
    <source>
        <strain evidence="6 7">OJF2</strain>
    </source>
</reference>
<evidence type="ECO:0000256" key="1">
    <source>
        <dbReference type="ARBA" id="ARBA00009254"/>
    </source>
</evidence>
<sequence length="75" mass="8592">MSKPSELREHDDEQLHIALKDVQSNLFRLRLQSETERLEAPSEIIKAKREIARIKTILRQREIERAAAAAAPTSS</sequence>
<dbReference type="PANTHER" id="PTHR10916:SF0">
    <property type="entry name" value="LARGE RIBOSOMAL SUBUNIT PROTEIN UL29C"/>
    <property type="match status" value="1"/>
</dbReference>
<dbReference type="Pfam" id="PF00831">
    <property type="entry name" value="Ribosomal_L29"/>
    <property type="match status" value="1"/>
</dbReference>
<dbReference type="HAMAP" id="MF_00374">
    <property type="entry name" value="Ribosomal_uL29"/>
    <property type="match status" value="1"/>
</dbReference>
<dbReference type="OrthoDB" id="9815192at2"/>
<dbReference type="Proteomes" id="UP000324233">
    <property type="component" value="Chromosome"/>
</dbReference>
<evidence type="ECO:0000256" key="5">
    <source>
        <dbReference type="HAMAP-Rule" id="MF_00374"/>
    </source>
</evidence>
<dbReference type="RefSeq" id="WP_148591224.1">
    <property type="nucleotide sequence ID" value="NZ_CP042997.1"/>
</dbReference>
<dbReference type="Gene3D" id="1.10.287.310">
    <property type="match status" value="1"/>
</dbReference>
<evidence type="ECO:0000256" key="3">
    <source>
        <dbReference type="ARBA" id="ARBA00023274"/>
    </source>
</evidence>
<dbReference type="InterPro" id="IPR036049">
    <property type="entry name" value="Ribosomal_uL29_sf"/>
</dbReference>
<keyword evidence="7" id="KW-1185">Reference proteome</keyword>